<feature type="domain" description="Cyclodeaminase/cyclohydrolase" evidence="1">
    <location>
        <begin position="48"/>
        <end position="207"/>
    </location>
</feature>
<organism evidence="2 3">
    <name type="scientific">Rhizobium wenxiniae</name>
    <dbReference type="NCBI Taxonomy" id="1737357"/>
    <lineage>
        <taxon>Bacteria</taxon>
        <taxon>Pseudomonadati</taxon>
        <taxon>Pseudomonadota</taxon>
        <taxon>Alphaproteobacteria</taxon>
        <taxon>Hyphomicrobiales</taxon>
        <taxon>Rhizobiaceae</taxon>
        <taxon>Rhizobium/Agrobacterium group</taxon>
        <taxon>Rhizobium</taxon>
    </lineage>
</organism>
<dbReference type="GO" id="GO:0003824">
    <property type="term" value="F:catalytic activity"/>
    <property type="evidence" value="ECO:0007669"/>
    <property type="project" value="InterPro"/>
</dbReference>
<dbReference type="EMBL" id="JACHEG010000015">
    <property type="protein sequence ID" value="MBB6166125.1"/>
    <property type="molecule type" value="Genomic_DNA"/>
</dbReference>
<evidence type="ECO:0000259" key="1">
    <source>
        <dbReference type="Pfam" id="PF04961"/>
    </source>
</evidence>
<dbReference type="InterPro" id="IPR007044">
    <property type="entry name" value="Cyclodeamin/CycHdrlase"/>
</dbReference>
<proteinExistence type="predicted"/>
<dbReference type="Proteomes" id="UP000547879">
    <property type="component" value="Unassembled WGS sequence"/>
</dbReference>
<sequence length="238" mass="26176">MADHPHEFDLLLSLRLYPHPQNPRPYATLAAPVKKDHGHQMRLQDVHFEELLSRVGSAEPTISGSSASLIAARIGVAMVRMAFAVSGKHSIDNDMAIEKLDSISVRLVDAGERDREAALTLIKALRDGTDETVHNRALTDATREPLAAAHLLVELLEHCDEAEPGIRKSVASDFFGGVELISGAFAGVMMAVETNLQHETADDLGNRTRQNRRELYRRHDVAVAALRCRPLALGLRRS</sequence>
<dbReference type="Gene3D" id="1.20.120.680">
    <property type="entry name" value="Formiminotetrahydrofolate cyclodeaminase monomer, up-and-down helical bundle"/>
    <property type="match status" value="1"/>
</dbReference>
<accession>A0A7W9YCJ9</accession>
<dbReference type="InterPro" id="IPR036178">
    <property type="entry name" value="Formintransfe-cycloase-like_sf"/>
</dbReference>
<protein>
    <submittedName>
        <fullName evidence="2">Formiminotetrahydrofolate cyclodeaminase</fullName>
    </submittedName>
</protein>
<dbReference type="SUPFAM" id="SSF101262">
    <property type="entry name" value="Methenyltetrahydrofolate cyclohydrolase-like"/>
    <property type="match status" value="1"/>
</dbReference>
<name>A0A7W9YCJ9_9HYPH</name>
<evidence type="ECO:0000313" key="3">
    <source>
        <dbReference type="Proteomes" id="UP000547879"/>
    </source>
</evidence>
<reference evidence="2 3" key="1">
    <citation type="submission" date="2020-08" db="EMBL/GenBank/DDBJ databases">
        <title>Genomic Encyclopedia of Type Strains, Phase IV (KMG-IV): sequencing the most valuable type-strain genomes for metagenomic binning, comparative biology and taxonomic classification.</title>
        <authorList>
            <person name="Goeker M."/>
        </authorList>
    </citation>
    <scope>NUCLEOTIDE SEQUENCE [LARGE SCALE GENOMIC DNA]</scope>
    <source>
        <strain evidence="2 3">DSM 100734</strain>
    </source>
</reference>
<dbReference type="Pfam" id="PF04961">
    <property type="entry name" value="FTCD_C"/>
    <property type="match status" value="1"/>
</dbReference>
<comment type="caution">
    <text evidence="2">The sequence shown here is derived from an EMBL/GenBank/DDBJ whole genome shotgun (WGS) entry which is preliminary data.</text>
</comment>
<evidence type="ECO:0000313" key="2">
    <source>
        <dbReference type="EMBL" id="MBB6166125.1"/>
    </source>
</evidence>
<dbReference type="RefSeq" id="WP_244654633.1">
    <property type="nucleotide sequence ID" value="NZ_BMHW01000017.1"/>
</dbReference>
<keyword evidence="3" id="KW-1185">Reference proteome</keyword>
<dbReference type="AlphaFoldDB" id="A0A7W9YCJ9"/>
<gene>
    <name evidence="2" type="ORF">HNQ72_005976</name>
</gene>